<dbReference type="Gene3D" id="1.20.1250.20">
    <property type="entry name" value="MFS general substrate transporter like domains"/>
    <property type="match status" value="1"/>
</dbReference>
<comment type="subcellular location">
    <subcellularLocation>
        <location evidence="1">Membrane</location>
        <topology evidence="1">Multi-pass membrane protein</topology>
    </subcellularLocation>
</comment>
<dbReference type="RefSeq" id="XP_024734640.1">
    <property type="nucleotide sequence ID" value="XM_024871265.1"/>
</dbReference>
<organism evidence="7 8">
    <name type="scientific">Hyaloscypha bicolor E</name>
    <dbReference type="NCBI Taxonomy" id="1095630"/>
    <lineage>
        <taxon>Eukaryota</taxon>
        <taxon>Fungi</taxon>
        <taxon>Dikarya</taxon>
        <taxon>Ascomycota</taxon>
        <taxon>Pezizomycotina</taxon>
        <taxon>Leotiomycetes</taxon>
        <taxon>Helotiales</taxon>
        <taxon>Hyaloscyphaceae</taxon>
        <taxon>Hyaloscypha</taxon>
        <taxon>Hyaloscypha bicolor</taxon>
    </lineage>
</organism>
<dbReference type="InParanoid" id="A0A2J6T400"/>
<feature type="transmembrane region" description="Helical" evidence="5">
    <location>
        <begin position="179"/>
        <end position="200"/>
    </location>
</feature>
<evidence type="ECO:0000256" key="2">
    <source>
        <dbReference type="ARBA" id="ARBA00022692"/>
    </source>
</evidence>
<dbReference type="InterPro" id="IPR011701">
    <property type="entry name" value="MFS"/>
</dbReference>
<keyword evidence="8" id="KW-1185">Reference proteome</keyword>
<dbReference type="Pfam" id="PF07690">
    <property type="entry name" value="MFS_1"/>
    <property type="match status" value="1"/>
</dbReference>
<evidence type="ECO:0000256" key="4">
    <source>
        <dbReference type="ARBA" id="ARBA00023136"/>
    </source>
</evidence>
<feature type="transmembrane region" description="Helical" evidence="5">
    <location>
        <begin position="119"/>
        <end position="141"/>
    </location>
</feature>
<evidence type="ECO:0000313" key="7">
    <source>
        <dbReference type="EMBL" id="PMD57736.1"/>
    </source>
</evidence>
<feature type="transmembrane region" description="Helical" evidence="5">
    <location>
        <begin position="465"/>
        <end position="484"/>
    </location>
</feature>
<feature type="transmembrane region" description="Helical" evidence="5">
    <location>
        <begin position="504"/>
        <end position="525"/>
    </location>
</feature>
<dbReference type="PROSITE" id="PS50850">
    <property type="entry name" value="MFS"/>
    <property type="match status" value="1"/>
</dbReference>
<dbReference type="OrthoDB" id="3936150at2759"/>
<dbReference type="GeneID" id="36579347"/>
<gene>
    <name evidence="7" type="ORF">K444DRAFT_23508</name>
</gene>
<feature type="domain" description="Major facilitator superfamily (MFS) profile" evidence="6">
    <location>
        <begin position="88"/>
        <end position="543"/>
    </location>
</feature>
<dbReference type="STRING" id="1095630.A0A2J6T400"/>
<keyword evidence="3 5" id="KW-1133">Transmembrane helix</keyword>
<feature type="transmembrane region" description="Helical" evidence="5">
    <location>
        <begin position="418"/>
        <end position="444"/>
    </location>
</feature>
<proteinExistence type="predicted"/>
<feature type="transmembrane region" description="Helical" evidence="5">
    <location>
        <begin position="351"/>
        <end position="372"/>
    </location>
</feature>
<keyword evidence="4 5" id="KW-0472">Membrane</keyword>
<feature type="transmembrane region" description="Helical" evidence="5">
    <location>
        <begin position="310"/>
        <end position="331"/>
    </location>
</feature>
<feature type="transmembrane region" description="Helical" evidence="5">
    <location>
        <begin position="393"/>
        <end position="412"/>
    </location>
</feature>
<dbReference type="GO" id="GO:0005886">
    <property type="term" value="C:plasma membrane"/>
    <property type="evidence" value="ECO:0007669"/>
    <property type="project" value="TreeGrafter"/>
</dbReference>
<dbReference type="Proteomes" id="UP000235371">
    <property type="component" value="Unassembled WGS sequence"/>
</dbReference>
<dbReference type="SUPFAM" id="SSF103473">
    <property type="entry name" value="MFS general substrate transporter"/>
    <property type="match status" value="1"/>
</dbReference>
<dbReference type="GO" id="GO:0015606">
    <property type="term" value="F:spermidine transmembrane transporter activity"/>
    <property type="evidence" value="ECO:0007669"/>
    <property type="project" value="TreeGrafter"/>
</dbReference>
<feature type="transmembrane region" description="Helical" evidence="5">
    <location>
        <begin position="245"/>
        <end position="264"/>
    </location>
</feature>
<dbReference type="InterPro" id="IPR036259">
    <property type="entry name" value="MFS_trans_sf"/>
</dbReference>
<evidence type="ECO:0000256" key="3">
    <source>
        <dbReference type="ARBA" id="ARBA00022989"/>
    </source>
</evidence>
<feature type="transmembrane region" description="Helical" evidence="5">
    <location>
        <begin position="153"/>
        <end position="173"/>
    </location>
</feature>
<name>A0A2J6T400_9HELO</name>
<evidence type="ECO:0000313" key="8">
    <source>
        <dbReference type="Proteomes" id="UP000235371"/>
    </source>
</evidence>
<dbReference type="EMBL" id="KZ613843">
    <property type="protein sequence ID" value="PMD57736.1"/>
    <property type="molecule type" value="Genomic_DNA"/>
</dbReference>
<feature type="transmembrane region" description="Helical" evidence="5">
    <location>
        <begin position="86"/>
        <end position="107"/>
    </location>
</feature>
<dbReference type="AlphaFoldDB" id="A0A2J6T400"/>
<evidence type="ECO:0000256" key="5">
    <source>
        <dbReference type="SAM" id="Phobius"/>
    </source>
</evidence>
<dbReference type="PANTHER" id="PTHR23502:SF182">
    <property type="entry name" value="POLYAMINE TRANSPORTER, PUTATIVE-RELATED"/>
    <property type="match status" value="1"/>
</dbReference>
<reference evidence="7 8" key="1">
    <citation type="submission" date="2016-04" db="EMBL/GenBank/DDBJ databases">
        <title>A degradative enzymes factory behind the ericoid mycorrhizal symbiosis.</title>
        <authorList>
            <consortium name="DOE Joint Genome Institute"/>
            <person name="Martino E."/>
            <person name="Morin E."/>
            <person name="Grelet G."/>
            <person name="Kuo A."/>
            <person name="Kohler A."/>
            <person name="Daghino S."/>
            <person name="Barry K."/>
            <person name="Choi C."/>
            <person name="Cichocki N."/>
            <person name="Clum A."/>
            <person name="Copeland A."/>
            <person name="Hainaut M."/>
            <person name="Haridas S."/>
            <person name="Labutti K."/>
            <person name="Lindquist E."/>
            <person name="Lipzen A."/>
            <person name="Khouja H.-R."/>
            <person name="Murat C."/>
            <person name="Ohm R."/>
            <person name="Olson A."/>
            <person name="Spatafora J."/>
            <person name="Veneault-Fourrey C."/>
            <person name="Henrissat B."/>
            <person name="Grigoriev I."/>
            <person name="Martin F."/>
            <person name="Perotto S."/>
        </authorList>
    </citation>
    <scope>NUCLEOTIDE SEQUENCE [LARGE SCALE GENOMIC DNA]</scope>
    <source>
        <strain evidence="7 8">E</strain>
    </source>
</reference>
<protein>
    <submittedName>
        <fullName evidence="7">MFS general substrate transporter</fullName>
    </submittedName>
</protein>
<keyword evidence="2 5" id="KW-0812">Transmembrane</keyword>
<feature type="transmembrane region" description="Helical" evidence="5">
    <location>
        <begin position="212"/>
        <end position="233"/>
    </location>
</feature>
<dbReference type="InterPro" id="IPR020846">
    <property type="entry name" value="MFS_dom"/>
</dbReference>
<evidence type="ECO:0000259" key="6">
    <source>
        <dbReference type="PROSITE" id="PS50850"/>
    </source>
</evidence>
<evidence type="ECO:0000256" key="1">
    <source>
        <dbReference type="ARBA" id="ARBA00004141"/>
    </source>
</evidence>
<dbReference type="PANTHER" id="PTHR23502">
    <property type="entry name" value="MAJOR FACILITATOR SUPERFAMILY"/>
    <property type="match status" value="1"/>
</dbReference>
<dbReference type="GO" id="GO:0000297">
    <property type="term" value="F:spermine transmembrane transporter activity"/>
    <property type="evidence" value="ECO:0007669"/>
    <property type="project" value="TreeGrafter"/>
</dbReference>
<accession>A0A2J6T400</accession>
<sequence>MDEAVVSSTFQDNGSSDISRMDEKAGCLDATTYTGVSKPVTKLEPWSGQAVKAPRNDMIGHLSAPPVHFTDGDEGNPRNWTAKRKAAIGTFVIAAGFVATLGTPIYIAAVPNIAVDFRIGITLAILPISLYAYGLGVGALIASAASEIFGRVIVYKVTLPLSLMFTIAGGAAHNYSTLAAARFLAGTLAGPCVSLGGGVMNDLWNLSLEKTGTTFGLLYALGVMYATQTGPMISGSLLTYHSWRWTFWLSAILMGTLSVVAFLIPETYAPEILRSRAKKENLPVMKRGDSWGVFLASIGRPLHMIMVEPFVLPNGLVLAVTQSVVFAYYVIYAILFEQVYHFSQYQAGLTFAPLLVGGLVAVPVMGLFDRLTYQTARAEAIRSGTEVQPEKRLYPAMLSVILFPISLFWLAWSGRSSVHWIVPALSGILFGLAYVLNIVAHFFITCPTDLTANSNQLSISIYNNDVYAAHYGASVLAATTFLRFSISSSFPLFTPQMVHSIGFAWATSLIAFITIAMIPIPWVFFQWGPVLRSKSRYLQNRAL</sequence>